<gene>
    <name evidence="2" type="ORF">ACFP3R_00220</name>
</gene>
<evidence type="ECO:0000313" key="2">
    <source>
        <dbReference type="EMBL" id="MFC6087689.1"/>
    </source>
</evidence>
<dbReference type="RefSeq" id="WP_380631519.1">
    <property type="nucleotide sequence ID" value="NZ_JBHSQO010000001.1"/>
</dbReference>
<evidence type="ECO:0000313" key="3">
    <source>
        <dbReference type="Proteomes" id="UP001596220"/>
    </source>
</evidence>
<feature type="region of interest" description="Disordered" evidence="1">
    <location>
        <begin position="208"/>
        <end position="245"/>
    </location>
</feature>
<protein>
    <submittedName>
        <fullName evidence="2">Uncharacterized protein</fullName>
    </submittedName>
</protein>
<organism evidence="2 3">
    <name type="scientific">Saccharothrix lopnurensis</name>
    <dbReference type="NCBI Taxonomy" id="1670621"/>
    <lineage>
        <taxon>Bacteria</taxon>
        <taxon>Bacillati</taxon>
        <taxon>Actinomycetota</taxon>
        <taxon>Actinomycetes</taxon>
        <taxon>Pseudonocardiales</taxon>
        <taxon>Pseudonocardiaceae</taxon>
        <taxon>Saccharothrix</taxon>
    </lineage>
</organism>
<accession>A0ABW1NY77</accession>
<dbReference type="Proteomes" id="UP001596220">
    <property type="component" value="Unassembled WGS sequence"/>
</dbReference>
<name>A0ABW1NY77_9PSEU</name>
<comment type="caution">
    <text evidence="2">The sequence shown here is derived from an EMBL/GenBank/DDBJ whole genome shotgun (WGS) entry which is preliminary data.</text>
</comment>
<reference evidence="3" key="1">
    <citation type="journal article" date="2019" name="Int. J. Syst. Evol. Microbiol.">
        <title>The Global Catalogue of Microorganisms (GCM) 10K type strain sequencing project: providing services to taxonomists for standard genome sequencing and annotation.</title>
        <authorList>
            <consortium name="The Broad Institute Genomics Platform"/>
            <consortium name="The Broad Institute Genome Sequencing Center for Infectious Disease"/>
            <person name="Wu L."/>
            <person name="Ma J."/>
        </authorList>
    </citation>
    <scope>NUCLEOTIDE SEQUENCE [LARGE SCALE GENOMIC DNA]</scope>
    <source>
        <strain evidence="3">CGMCC 4.7246</strain>
    </source>
</reference>
<keyword evidence="3" id="KW-1185">Reference proteome</keyword>
<evidence type="ECO:0000256" key="1">
    <source>
        <dbReference type="SAM" id="MobiDB-lite"/>
    </source>
</evidence>
<sequence>MVWPDAVPALPGGHGAAHRDALLPAALDSCATADPVFTRVDRSGPVAVTAVSARVTGPFEVAAAAAALGGPVTVTDSPALDRCVRFPGQAALTGTHPAGEVVASSAIDRVVGVGVPVSPGDPAETLGFLRPIHQEGALVLLVEPAVGGVLRPIEAEDPHECRGGAHRRCAGPRHLGVDCTSRAEAHCRSLRSEVPVAPREQPCAVVCGSRGPAASTQSYSPERPSNPRVTALDSPSTRTKGKQGT</sequence>
<proteinExistence type="predicted"/>
<dbReference type="EMBL" id="JBHSQO010000001">
    <property type="protein sequence ID" value="MFC6087689.1"/>
    <property type="molecule type" value="Genomic_DNA"/>
</dbReference>